<reference evidence="5" key="1">
    <citation type="submission" date="2025-08" db="UniProtKB">
        <authorList>
            <consortium name="RefSeq"/>
        </authorList>
    </citation>
    <scope>IDENTIFICATION</scope>
    <source>
        <tissue evidence="5">Blood</tissue>
    </source>
</reference>
<name>A0A7F8K9M9_DELLE</name>
<evidence type="ECO:0000313" key="5">
    <source>
        <dbReference type="RefSeq" id="XP_030618169.1"/>
    </source>
</evidence>
<feature type="domain" description="PBC" evidence="3">
    <location>
        <begin position="18"/>
        <end position="168"/>
    </location>
</feature>
<dbReference type="Proteomes" id="UP000248483">
    <property type="component" value="Unplaced"/>
</dbReference>
<evidence type="ECO:0000256" key="2">
    <source>
        <dbReference type="SAM" id="MobiDB-lite"/>
    </source>
</evidence>
<dbReference type="InterPro" id="IPR005542">
    <property type="entry name" value="PBX_PBC_dom"/>
</dbReference>
<sequence>MDTPCCRPADPRRSPPRPPPGSDTDDVLQIMAITDQSLDEAQARKHALNCHQMKPALFSVLCEIKEKAGRPLRRHFLCGTRTTTTSHLWSWLSPNVRRGPSCSSHPSLAAMVQLVSNWFGNKRIRYKKNMGKFQEGATIYTGQGRLAGEANVDRFTYWRPRQGHLRHI</sequence>
<evidence type="ECO:0000259" key="3">
    <source>
        <dbReference type="PROSITE" id="PS51978"/>
    </source>
</evidence>
<dbReference type="RefSeq" id="XP_030618169.1">
    <property type="nucleotide sequence ID" value="XM_030762309.1"/>
</dbReference>
<gene>
    <name evidence="5" type="primary">PBX4</name>
</gene>
<dbReference type="AlphaFoldDB" id="A0A7F8K9M9"/>
<evidence type="ECO:0000313" key="4">
    <source>
        <dbReference type="Proteomes" id="UP000248483"/>
    </source>
</evidence>
<dbReference type="GO" id="GO:0003700">
    <property type="term" value="F:DNA-binding transcription factor activity"/>
    <property type="evidence" value="ECO:0007669"/>
    <property type="project" value="InterPro"/>
</dbReference>
<dbReference type="GO" id="GO:0005634">
    <property type="term" value="C:nucleus"/>
    <property type="evidence" value="ECO:0007669"/>
    <property type="project" value="UniProtKB-SubCell"/>
</dbReference>
<dbReference type="PROSITE" id="PS51978">
    <property type="entry name" value="PBC"/>
    <property type="match status" value="1"/>
</dbReference>
<dbReference type="Gene3D" id="1.10.10.60">
    <property type="entry name" value="Homeodomain-like"/>
    <property type="match status" value="1"/>
</dbReference>
<comment type="subcellular location">
    <subcellularLocation>
        <location evidence="1">Nucleus</location>
    </subcellularLocation>
</comment>
<organism evidence="4 5">
    <name type="scientific">Delphinapterus leucas</name>
    <name type="common">Beluga whale</name>
    <dbReference type="NCBI Taxonomy" id="9749"/>
    <lineage>
        <taxon>Eukaryota</taxon>
        <taxon>Metazoa</taxon>
        <taxon>Chordata</taxon>
        <taxon>Craniata</taxon>
        <taxon>Vertebrata</taxon>
        <taxon>Euteleostomi</taxon>
        <taxon>Mammalia</taxon>
        <taxon>Eutheria</taxon>
        <taxon>Laurasiatheria</taxon>
        <taxon>Artiodactyla</taxon>
        <taxon>Whippomorpha</taxon>
        <taxon>Cetacea</taxon>
        <taxon>Odontoceti</taxon>
        <taxon>Monodontidae</taxon>
        <taxon>Delphinapterus</taxon>
    </lineage>
</organism>
<dbReference type="InParanoid" id="A0A7F8K9M9"/>
<accession>A0A7F8K9M9</accession>
<evidence type="ECO:0000256" key="1">
    <source>
        <dbReference type="ARBA" id="ARBA00004123"/>
    </source>
</evidence>
<keyword evidence="4" id="KW-1185">Reference proteome</keyword>
<dbReference type="CTD" id="80714"/>
<protein>
    <submittedName>
        <fullName evidence="5">Pre-B-cell leukemia transcription factor 4</fullName>
    </submittedName>
</protein>
<dbReference type="KEGG" id="dle:111166569"/>
<feature type="region of interest" description="Disordered" evidence="2">
    <location>
        <begin position="1"/>
        <end position="24"/>
    </location>
</feature>
<proteinExistence type="predicted"/>
<dbReference type="GeneID" id="111166569"/>
<dbReference type="Pfam" id="PF03792">
    <property type="entry name" value="PBC"/>
    <property type="match status" value="1"/>
</dbReference>